<proteinExistence type="predicted"/>
<feature type="transmembrane region" description="Helical" evidence="1">
    <location>
        <begin position="33"/>
        <end position="53"/>
    </location>
</feature>
<dbReference type="CDD" id="cd00144">
    <property type="entry name" value="MPP_PPP_family"/>
    <property type="match status" value="1"/>
</dbReference>
<dbReference type="GO" id="GO:0006798">
    <property type="term" value="P:polyphosphate catabolic process"/>
    <property type="evidence" value="ECO:0007669"/>
    <property type="project" value="TreeGrafter"/>
</dbReference>
<dbReference type="EMBL" id="HG937694">
    <property type="protein sequence ID" value="CDP37550.1"/>
    <property type="molecule type" value="Genomic_DNA"/>
</dbReference>
<keyword evidence="1" id="KW-0472">Membrane</keyword>
<dbReference type="PhylomeDB" id="A0A060T8U7"/>
<dbReference type="Pfam" id="PF00149">
    <property type="entry name" value="Metallophos"/>
    <property type="match status" value="1"/>
</dbReference>
<organism evidence="3">
    <name type="scientific">Blastobotrys adeninivorans</name>
    <name type="common">Yeast</name>
    <name type="synonym">Arxula adeninivorans</name>
    <dbReference type="NCBI Taxonomy" id="409370"/>
    <lineage>
        <taxon>Eukaryota</taxon>
        <taxon>Fungi</taxon>
        <taxon>Dikarya</taxon>
        <taxon>Ascomycota</taxon>
        <taxon>Saccharomycotina</taxon>
        <taxon>Dipodascomycetes</taxon>
        <taxon>Dipodascales</taxon>
        <taxon>Trichomonascaceae</taxon>
        <taxon>Blastobotrys</taxon>
    </lineage>
</organism>
<dbReference type="GO" id="GO:0016791">
    <property type="term" value="F:phosphatase activity"/>
    <property type="evidence" value="ECO:0007669"/>
    <property type="project" value="TreeGrafter"/>
</dbReference>
<protein>
    <submittedName>
        <fullName evidence="3">ARAD1D14036p</fullName>
    </submittedName>
</protein>
<evidence type="ECO:0000259" key="2">
    <source>
        <dbReference type="Pfam" id="PF00149"/>
    </source>
</evidence>
<feature type="domain" description="Calcineurin-like phosphoesterase" evidence="2">
    <location>
        <begin position="87"/>
        <end position="288"/>
    </location>
</feature>
<dbReference type="InterPro" id="IPR029052">
    <property type="entry name" value="Metallo-depent_PP-like"/>
</dbReference>
<reference evidence="3" key="2">
    <citation type="submission" date="2014-06" db="EMBL/GenBank/DDBJ databases">
        <title>The complete genome of Blastobotrys (Arxula) adeninivorans LS3 - a yeast of biotechnological interest.</title>
        <authorList>
            <person name="Kunze G."/>
            <person name="Gaillardin C."/>
            <person name="Czernicka M."/>
            <person name="Durrens P."/>
            <person name="Martin T."/>
            <person name="Boer E."/>
            <person name="Gabaldon T."/>
            <person name="Cruz J."/>
            <person name="Talla E."/>
            <person name="Marck C."/>
            <person name="Goffeau A."/>
            <person name="Barbe V."/>
            <person name="Baret P."/>
            <person name="Baronian K."/>
            <person name="Beier S."/>
            <person name="Bleykasten C."/>
            <person name="Bode R."/>
            <person name="Casaregola S."/>
            <person name="Despons L."/>
            <person name="Fairhead C."/>
            <person name="Giersberg M."/>
            <person name="Gierski P."/>
            <person name="Hahnel U."/>
            <person name="Hartmann A."/>
            <person name="Jankowska D."/>
            <person name="Jubin C."/>
            <person name="Jung P."/>
            <person name="Lafontaine I."/>
            <person name="Leh-Louis V."/>
            <person name="Lemaire M."/>
            <person name="Marcet-Houben M."/>
            <person name="Mascher M."/>
            <person name="Morel G."/>
            <person name="Richard G.-F."/>
            <person name="Riechen J."/>
            <person name="Sacerdot C."/>
            <person name="Sarkar A."/>
            <person name="Savel G."/>
            <person name="Schacherer J."/>
            <person name="Sherman D."/>
            <person name="Straub M.-L."/>
            <person name="Stein N."/>
            <person name="Thierry A."/>
            <person name="Trautwein-Schult A."/>
            <person name="Westhof E."/>
            <person name="Worch S."/>
            <person name="Dujon B."/>
            <person name="Souciet J.-L."/>
            <person name="Wincker P."/>
            <person name="Scholz U."/>
            <person name="Neuveglise N."/>
        </authorList>
    </citation>
    <scope>NUCLEOTIDE SEQUENCE</scope>
    <source>
        <strain evidence="3">LS3</strain>
    </source>
</reference>
<dbReference type="AlphaFoldDB" id="A0A060T8U7"/>
<dbReference type="InterPro" id="IPR004843">
    <property type="entry name" value="Calcineurin-like_PHP"/>
</dbReference>
<dbReference type="Gene3D" id="3.60.21.10">
    <property type="match status" value="1"/>
</dbReference>
<dbReference type="GO" id="GO:0005737">
    <property type="term" value="C:cytoplasm"/>
    <property type="evidence" value="ECO:0007669"/>
    <property type="project" value="TreeGrafter"/>
</dbReference>
<dbReference type="GO" id="GO:0000298">
    <property type="term" value="F:endopolyphosphatase activity"/>
    <property type="evidence" value="ECO:0007669"/>
    <property type="project" value="TreeGrafter"/>
</dbReference>
<dbReference type="SUPFAM" id="SSF56300">
    <property type="entry name" value="Metallo-dependent phosphatases"/>
    <property type="match status" value="1"/>
</dbReference>
<dbReference type="PANTHER" id="PTHR42850:SF4">
    <property type="entry name" value="ZINC-DEPENDENT ENDOPOLYPHOSPHATASE"/>
    <property type="match status" value="1"/>
</dbReference>
<sequence length="338" mass="37660">MMDVEAQGTRASYGTYEILSEIKTKPKKSRLPLLTFVLLLILVPVGYLFVFHLPSIQPDHVSVIPDLVRVQNLEEGFLPSHDDKSQLVVVGDIHGMLEPLEDLLEKVKFKQGRDHLIALGDFTTRGPNSLEVIELLIDLQASCVRGNHEDEILHLYAEYHGIPEPGVEGINESVSGGSKFRVAGADEDDMKLVRSLLPHHVQYISSCSAILDMGRVAPKGYKAVACHGGLMWNVDNLQEQDPTTIMSLRTLEGDNNEIPSKDKDGVEWMDMWKKTMKQRDKEDRVVVYYGHAAYLGLNIQKYTRGHDTGCAKGRSLSASVITQSKDGSYDNEIVSTKC</sequence>
<gene>
    <name evidence="3" type="ORF">GNLVRS02_ARAD1D14036g</name>
</gene>
<keyword evidence="1" id="KW-0812">Transmembrane</keyword>
<accession>A0A060T8U7</accession>
<keyword evidence="1" id="KW-1133">Transmembrane helix</keyword>
<evidence type="ECO:0000313" key="3">
    <source>
        <dbReference type="EMBL" id="CDP37550.1"/>
    </source>
</evidence>
<name>A0A060T8U7_BLAAD</name>
<dbReference type="InterPro" id="IPR050126">
    <property type="entry name" value="Ap4A_hydrolase"/>
</dbReference>
<evidence type="ECO:0000256" key="1">
    <source>
        <dbReference type="SAM" id="Phobius"/>
    </source>
</evidence>
<reference evidence="3" key="1">
    <citation type="submission" date="2014-02" db="EMBL/GenBank/DDBJ databases">
        <authorList>
            <person name="Genoscope - CEA"/>
        </authorList>
    </citation>
    <scope>NUCLEOTIDE SEQUENCE</scope>
    <source>
        <strain evidence="3">LS3</strain>
    </source>
</reference>
<dbReference type="PANTHER" id="PTHR42850">
    <property type="entry name" value="METALLOPHOSPHOESTERASE"/>
    <property type="match status" value="1"/>
</dbReference>